<proteinExistence type="predicted"/>
<dbReference type="EMBL" id="JAPUBN010000018">
    <property type="protein sequence ID" value="MCZ2722632.1"/>
    <property type="molecule type" value="Genomic_DNA"/>
</dbReference>
<evidence type="ECO:0000313" key="3">
    <source>
        <dbReference type="EMBL" id="MCZ2722632.1"/>
    </source>
</evidence>
<evidence type="ECO:0000256" key="1">
    <source>
        <dbReference type="ARBA" id="ARBA00023002"/>
    </source>
</evidence>
<keyword evidence="1" id="KW-0560">Oxidoreductase</keyword>
<dbReference type="PANTHER" id="PTHR13847:SF281">
    <property type="entry name" value="FAD DEPENDENT OXIDOREDUCTASE DOMAIN-CONTAINING PROTEIN"/>
    <property type="match status" value="1"/>
</dbReference>
<dbReference type="Gene3D" id="3.50.50.60">
    <property type="entry name" value="FAD/NAD(P)-binding domain"/>
    <property type="match status" value="1"/>
</dbReference>
<evidence type="ECO:0000313" key="4">
    <source>
        <dbReference type="Proteomes" id="UP001149719"/>
    </source>
</evidence>
<feature type="domain" description="FAD dependent oxidoreductase" evidence="2">
    <location>
        <begin position="33"/>
        <end position="387"/>
    </location>
</feature>
<organism evidence="3 4">
    <name type="scientific">Marinomonas phaeophyticola</name>
    <dbReference type="NCBI Taxonomy" id="3004091"/>
    <lineage>
        <taxon>Bacteria</taxon>
        <taxon>Pseudomonadati</taxon>
        <taxon>Pseudomonadota</taxon>
        <taxon>Gammaproteobacteria</taxon>
        <taxon>Oceanospirillales</taxon>
        <taxon>Oceanospirillaceae</taxon>
        <taxon>Marinomonas</taxon>
    </lineage>
</organism>
<dbReference type="Gene3D" id="3.30.9.10">
    <property type="entry name" value="D-Amino Acid Oxidase, subunit A, domain 2"/>
    <property type="match status" value="1"/>
</dbReference>
<dbReference type="Pfam" id="PF01266">
    <property type="entry name" value="DAO"/>
    <property type="match status" value="1"/>
</dbReference>
<dbReference type="SUPFAM" id="SSF51905">
    <property type="entry name" value="FAD/NAD(P)-binding domain"/>
    <property type="match status" value="1"/>
</dbReference>
<accession>A0ABT4JW93</accession>
<keyword evidence="4" id="KW-1185">Reference proteome</keyword>
<dbReference type="InterPro" id="IPR036188">
    <property type="entry name" value="FAD/NAD-bd_sf"/>
</dbReference>
<sequence length="435" mass="48325">MIFPQYDGGCGWYEVLPKPEEVTPLTSDLTVHTAIIGGGFVGMAAAHRLAELLPDKQFVLLDALRIGQGASGRNSGFVIDQPHKRDLELSSDENKRHLLHLNRLAIQFLEQKIAAFQIDCQWSRAGKYQGAVGPRGEAFLDHYETLLKGFGENYSRLSKQERESTFGTSYYSEAIYTPGGTLMQPAALMRGLAKNLPENVRLAEHTPVSEINKEASGYILITPNGRVRCQKVILANNIFAQEFGFLKDRILPIMTFASMTAPLTDTQMQAYGGQLDWGITPADHGGTTLRMTQDKRIIIRNSYRYAHDYNTPQDILPTVKQRHRKSFDARYPHLKEVAFAYTWGGASALSRNFETFFGELQDGIFSANCDQSVGAARGTVSGLMLAEKVAATNSPDLAIIEKVSGNPSKLPPKALMRIGVPARLEYERFISRSEF</sequence>
<name>A0ABT4JW93_9GAMM</name>
<dbReference type="RefSeq" id="WP_269126406.1">
    <property type="nucleotide sequence ID" value="NZ_JAPUBN010000018.1"/>
</dbReference>
<protein>
    <submittedName>
        <fullName evidence="3">FAD-dependent oxidoreductase</fullName>
    </submittedName>
</protein>
<dbReference type="Proteomes" id="UP001149719">
    <property type="component" value="Unassembled WGS sequence"/>
</dbReference>
<dbReference type="PANTHER" id="PTHR13847">
    <property type="entry name" value="SARCOSINE DEHYDROGENASE-RELATED"/>
    <property type="match status" value="1"/>
</dbReference>
<gene>
    <name evidence="3" type="ORF">O1D97_13680</name>
</gene>
<dbReference type="InterPro" id="IPR006076">
    <property type="entry name" value="FAD-dep_OxRdtase"/>
</dbReference>
<comment type="caution">
    <text evidence="3">The sequence shown here is derived from an EMBL/GenBank/DDBJ whole genome shotgun (WGS) entry which is preliminary data.</text>
</comment>
<reference evidence="3" key="1">
    <citation type="submission" date="2022-12" db="EMBL/GenBank/DDBJ databases">
        <title>Marinomonas 15G1-11 sp. nov, isolated from marine algae.</title>
        <authorList>
            <person name="Butt M."/>
            <person name="Choi D.G."/>
            <person name="Kim J.M."/>
            <person name="Lee J.K."/>
            <person name="Baek J.H."/>
            <person name="Jeon C.O."/>
        </authorList>
    </citation>
    <scope>NUCLEOTIDE SEQUENCE</scope>
    <source>
        <strain evidence="3">15G1-11</strain>
    </source>
</reference>
<evidence type="ECO:0000259" key="2">
    <source>
        <dbReference type="Pfam" id="PF01266"/>
    </source>
</evidence>